<dbReference type="OrthoDB" id="421474at2759"/>
<comment type="caution">
    <text evidence="1">The sequence shown here is derived from an EMBL/GenBank/DDBJ whole genome shotgun (WGS) entry which is preliminary data.</text>
</comment>
<reference evidence="1 2" key="1">
    <citation type="journal article" date="2014" name="Mol. Plant">
        <title>Chromosome Scale Genome Assembly and Transcriptome Profiling of Nannochloropsis gaditana in Nitrogen Depletion.</title>
        <authorList>
            <person name="Corteggiani Carpinelli E."/>
            <person name="Telatin A."/>
            <person name="Vitulo N."/>
            <person name="Forcato C."/>
            <person name="D'Angelo M."/>
            <person name="Schiavon R."/>
            <person name="Vezzi A."/>
            <person name="Giacometti G.M."/>
            <person name="Morosinotto T."/>
            <person name="Valle G."/>
        </authorList>
    </citation>
    <scope>NUCLEOTIDE SEQUENCE [LARGE SCALE GENOMIC DNA]</scope>
    <source>
        <strain evidence="1 2">B-31</strain>
    </source>
</reference>
<protein>
    <submittedName>
        <fullName evidence="1">Uncharacterized protein</fullName>
    </submittedName>
</protein>
<sequence>MPSHLVRVVMNETEPSRRRSDLLSPLPYAVILKSTARQPFPIRPMYTLSLLAVISLLASMLLSEAFIVCTKPSPEVVVRRRTHSILFMSTDALEKAASSSTVSSDTSSAESDTVIKSAGPCKNFPKCDGAYLNRGCGGTGKIQGGIATFPLLGWWPIKAYRPCPSATEAGYGYKRKGQDFSEFIAGERRKKPEGEELIDV</sequence>
<dbReference type="GO" id="GO:0009507">
    <property type="term" value="C:chloroplast"/>
    <property type="evidence" value="ECO:0007669"/>
    <property type="project" value="TreeGrafter"/>
</dbReference>
<dbReference type="EMBL" id="AZIL01000522">
    <property type="protein sequence ID" value="EWM27074.1"/>
    <property type="molecule type" value="Genomic_DNA"/>
</dbReference>
<name>W7U314_9STRA</name>
<gene>
    <name evidence="1" type="ORF">Naga_100194g5</name>
</gene>
<evidence type="ECO:0000313" key="2">
    <source>
        <dbReference type="Proteomes" id="UP000019335"/>
    </source>
</evidence>
<keyword evidence="2" id="KW-1185">Reference proteome</keyword>
<accession>W7U314</accession>
<dbReference type="AlphaFoldDB" id="W7U314"/>
<evidence type="ECO:0000313" key="1">
    <source>
        <dbReference type="EMBL" id="EWM27074.1"/>
    </source>
</evidence>
<dbReference type="Proteomes" id="UP000019335">
    <property type="component" value="Chromosome 7"/>
</dbReference>
<proteinExistence type="predicted"/>
<dbReference type="PANTHER" id="PTHR47721">
    <property type="entry name" value="OS01G0235100 PROTEIN"/>
    <property type="match status" value="1"/>
</dbReference>
<organism evidence="1 2">
    <name type="scientific">Nannochloropsis gaditana</name>
    <dbReference type="NCBI Taxonomy" id="72520"/>
    <lineage>
        <taxon>Eukaryota</taxon>
        <taxon>Sar</taxon>
        <taxon>Stramenopiles</taxon>
        <taxon>Ochrophyta</taxon>
        <taxon>Eustigmatophyceae</taxon>
        <taxon>Eustigmatales</taxon>
        <taxon>Monodopsidaceae</taxon>
        <taxon>Nannochloropsis</taxon>
    </lineage>
</organism>
<dbReference type="PANTHER" id="PTHR47721:SF2">
    <property type="entry name" value="OS01G0235100 PROTEIN"/>
    <property type="match status" value="1"/>
</dbReference>